<evidence type="ECO:0000313" key="3">
    <source>
        <dbReference type="Proteomes" id="UP001519460"/>
    </source>
</evidence>
<organism evidence="2 3">
    <name type="scientific">Batillaria attramentaria</name>
    <dbReference type="NCBI Taxonomy" id="370345"/>
    <lineage>
        <taxon>Eukaryota</taxon>
        <taxon>Metazoa</taxon>
        <taxon>Spiralia</taxon>
        <taxon>Lophotrochozoa</taxon>
        <taxon>Mollusca</taxon>
        <taxon>Gastropoda</taxon>
        <taxon>Caenogastropoda</taxon>
        <taxon>Sorbeoconcha</taxon>
        <taxon>Cerithioidea</taxon>
        <taxon>Batillariidae</taxon>
        <taxon>Batillaria</taxon>
    </lineage>
</organism>
<keyword evidence="3" id="KW-1185">Reference proteome</keyword>
<evidence type="ECO:0000256" key="1">
    <source>
        <dbReference type="SAM" id="MobiDB-lite"/>
    </source>
</evidence>
<feature type="compositionally biased region" description="Polar residues" evidence="1">
    <location>
        <begin position="92"/>
        <end position="111"/>
    </location>
</feature>
<evidence type="ECO:0000313" key="2">
    <source>
        <dbReference type="EMBL" id="KAK7502610.1"/>
    </source>
</evidence>
<gene>
    <name evidence="2" type="ORF">BaRGS_00006185</name>
</gene>
<dbReference type="AlphaFoldDB" id="A0ABD0LSP8"/>
<name>A0ABD0LSP8_9CAEN</name>
<comment type="caution">
    <text evidence="2">The sequence shown here is derived from an EMBL/GenBank/DDBJ whole genome shotgun (WGS) entry which is preliminary data.</text>
</comment>
<proteinExistence type="predicted"/>
<reference evidence="2 3" key="1">
    <citation type="journal article" date="2023" name="Sci. Data">
        <title>Genome assembly of the Korean intertidal mud-creeper Batillaria attramentaria.</title>
        <authorList>
            <person name="Patra A.K."/>
            <person name="Ho P.T."/>
            <person name="Jun S."/>
            <person name="Lee S.J."/>
            <person name="Kim Y."/>
            <person name="Won Y.J."/>
        </authorList>
    </citation>
    <scope>NUCLEOTIDE SEQUENCE [LARGE SCALE GENOMIC DNA]</scope>
    <source>
        <strain evidence="2">Wonlab-2016</strain>
    </source>
</reference>
<protein>
    <submittedName>
        <fullName evidence="2">Uncharacterized protein</fullName>
    </submittedName>
</protein>
<dbReference type="Proteomes" id="UP001519460">
    <property type="component" value="Unassembled WGS sequence"/>
</dbReference>
<accession>A0ABD0LSP8</accession>
<feature type="region of interest" description="Disordered" evidence="1">
    <location>
        <begin position="85"/>
        <end position="111"/>
    </location>
</feature>
<dbReference type="EMBL" id="JACVVK020000025">
    <property type="protein sequence ID" value="KAK7502610.1"/>
    <property type="molecule type" value="Genomic_DNA"/>
</dbReference>
<sequence length="111" mass="12321">MSKLCHRHEFPQVFASWETLSSVSCEAPIFSASSLHGQLFCPWLSRFHRKTTTPHPPPFSTSEQTLAYWEEITHTGLEAKSISDSSRRALVSSRTDPESPSTLTLTQGGDG</sequence>